<dbReference type="EMBL" id="PPGH01000018">
    <property type="protein sequence ID" value="PQJ97196.1"/>
    <property type="molecule type" value="Genomic_DNA"/>
</dbReference>
<dbReference type="GO" id="GO:0008270">
    <property type="term" value="F:zinc ion binding"/>
    <property type="evidence" value="ECO:0007669"/>
    <property type="project" value="InterPro"/>
</dbReference>
<evidence type="ECO:0000259" key="2">
    <source>
        <dbReference type="Pfam" id="PF01433"/>
    </source>
</evidence>
<proteinExistence type="predicted"/>
<dbReference type="GO" id="GO:0043171">
    <property type="term" value="P:peptide catabolic process"/>
    <property type="evidence" value="ECO:0007669"/>
    <property type="project" value="TreeGrafter"/>
</dbReference>
<dbReference type="RefSeq" id="WP_146108678.1">
    <property type="nucleotide sequence ID" value="NZ_PPGH01000018.1"/>
</dbReference>
<organism evidence="3 4">
    <name type="scientific">Chromatium okenii</name>
    <dbReference type="NCBI Taxonomy" id="61644"/>
    <lineage>
        <taxon>Bacteria</taxon>
        <taxon>Pseudomonadati</taxon>
        <taxon>Pseudomonadota</taxon>
        <taxon>Gammaproteobacteria</taxon>
        <taxon>Chromatiales</taxon>
        <taxon>Chromatiaceae</taxon>
        <taxon>Chromatium</taxon>
    </lineage>
</organism>
<keyword evidence="4" id="KW-1185">Reference proteome</keyword>
<dbReference type="Pfam" id="PF01433">
    <property type="entry name" value="Peptidase_M1"/>
    <property type="match status" value="1"/>
</dbReference>
<dbReference type="InterPro" id="IPR014782">
    <property type="entry name" value="Peptidase_M1_dom"/>
</dbReference>
<dbReference type="GO" id="GO:0042277">
    <property type="term" value="F:peptide binding"/>
    <property type="evidence" value="ECO:0007669"/>
    <property type="project" value="TreeGrafter"/>
</dbReference>
<dbReference type="Proteomes" id="UP000239936">
    <property type="component" value="Unassembled WGS sequence"/>
</dbReference>
<dbReference type="GO" id="GO:0005615">
    <property type="term" value="C:extracellular space"/>
    <property type="evidence" value="ECO:0007669"/>
    <property type="project" value="TreeGrafter"/>
</dbReference>
<dbReference type="OrthoDB" id="9762302at2"/>
<dbReference type="GO" id="GO:0070006">
    <property type="term" value="F:metalloaminopeptidase activity"/>
    <property type="evidence" value="ECO:0007669"/>
    <property type="project" value="TreeGrafter"/>
</dbReference>
<feature type="chain" id="PRO_5015429189" evidence="1">
    <location>
        <begin position="26"/>
        <end position="714"/>
    </location>
</feature>
<dbReference type="InterPro" id="IPR027268">
    <property type="entry name" value="Peptidase_M4/M1_CTD_sf"/>
</dbReference>
<feature type="signal peptide" evidence="1">
    <location>
        <begin position="1"/>
        <end position="25"/>
    </location>
</feature>
<dbReference type="GO" id="GO:0016020">
    <property type="term" value="C:membrane"/>
    <property type="evidence" value="ECO:0007669"/>
    <property type="project" value="TreeGrafter"/>
</dbReference>
<dbReference type="PANTHER" id="PTHR11533">
    <property type="entry name" value="PROTEASE M1 ZINC METALLOPROTEASE"/>
    <property type="match status" value="1"/>
</dbReference>
<evidence type="ECO:0000256" key="1">
    <source>
        <dbReference type="SAM" id="SignalP"/>
    </source>
</evidence>
<accession>A0A2S7XU63</accession>
<feature type="domain" description="Peptidase M1 membrane alanine aminopeptidase" evidence="2">
    <location>
        <begin position="286"/>
        <end position="424"/>
    </location>
</feature>
<comment type="caution">
    <text evidence="3">The sequence shown here is derived from an EMBL/GenBank/DDBJ whole genome shotgun (WGS) entry which is preliminary data.</text>
</comment>
<evidence type="ECO:0000313" key="3">
    <source>
        <dbReference type="EMBL" id="PQJ97196.1"/>
    </source>
</evidence>
<dbReference type="InterPro" id="IPR050344">
    <property type="entry name" value="Peptidase_M1_aminopeptidases"/>
</dbReference>
<dbReference type="SUPFAM" id="SSF55486">
    <property type="entry name" value="Metalloproteases ('zincins'), catalytic domain"/>
    <property type="match status" value="1"/>
</dbReference>
<dbReference type="Gene3D" id="1.10.390.10">
    <property type="entry name" value="Neutral Protease Domain 2"/>
    <property type="match status" value="1"/>
</dbReference>
<dbReference type="GO" id="GO:0005737">
    <property type="term" value="C:cytoplasm"/>
    <property type="evidence" value="ECO:0007669"/>
    <property type="project" value="TreeGrafter"/>
</dbReference>
<reference evidence="3 4" key="1">
    <citation type="submission" date="2018-01" db="EMBL/GenBank/DDBJ databases">
        <title>The complete genome sequence of Chromatium okenii LaCa, a purple sulfur bacterium with a turbulent life.</title>
        <authorList>
            <person name="Luedin S.M."/>
            <person name="Liechti N."/>
            <person name="Storelli N."/>
            <person name="Danza F."/>
            <person name="Wittwer M."/>
            <person name="Pothier J.F."/>
            <person name="Tonolla M.A."/>
        </authorList>
    </citation>
    <scope>NUCLEOTIDE SEQUENCE [LARGE SCALE GENOMIC DNA]</scope>
    <source>
        <strain evidence="3 4">LaCa</strain>
    </source>
</reference>
<protein>
    <submittedName>
        <fullName evidence="3">Peptidase M28</fullName>
    </submittedName>
</protein>
<evidence type="ECO:0000313" key="4">
    <source>
        <dbReference type="Proteomes" id="UP000239936"/>
    </source>
</evidence>
<keyword evidence="1" id="KW-0732">Signal</keyword>
<sequence length="714" mass="78734">MHQPSLVQVISVFLFVLLLPFSATANSPVVHHQLTVQFDPAGGTLAVEDTLTLPAAMKQWQFTLHRDLHPQVIHGAAELISLGTVANLSAYQLQRHDAEPITLHYQGRIQHPLEHIDESVGRSHQWSLGTIDSAGIFLDGNSGWYPRQPNTLHTFQLRAQLPSGWFAIAAGAGSNEPNIGISMWTETQPQEDIPLVAAPFTAYRRAANGFEAQVYLREPDAALAERYLAATEEYVAHYAALLGAYPYAKFALVENFWESGYGMPSFTLLGAQVLRLPFIINSSYPHEILHNWWGNSVYVDDSTGNWCEGLTTYLADHWLKERAGQGAEYRRDALRNFADYVRTAQDFPLTAFRGRHGSASQAIGYGKGAMFFHMLRQQLGATIFEDGLRRFYADNRFRAASYADLQRAFEAVSGRDLRNFFTAWTTRLGAPRLALSAVEMVRVDAGYQVRGLVEQTQTSAPFPLQIPIVISQSNGEPLSLIVDSHERITPFTATLPSTPQRIAVDPAFDVFRELAAGETPVTLSALFGAERGVIVLPAAASEPLLNGYRQLATTWLQGHSGWQIRLDSELAQLPTDQPIWLLGWENQHLNALSAGAADFSVDAATQQVTLKSPQPPFVKGGLKTPPFAKEGLETPPFVKGGLGGISSVVLTRWHNQQPLAWLATNNATALPPLTRKLPHYGKYSVLGFSGAEAINQYKGQWASGDSALVYYFEL</sequence>
<dbReference type="AlphaFoldDB" id="A0A2S7XU63"/>
<dbReference type="PANTHER" id="PTHR11533:SF174">
    <property type="entry name" value="PUROMYCIN-SENSITIVE AMINOPEPTIDASE-RELATED"/>
    <property type="match status" value="1"/>
</dbReference>
<name>A0A2S7XU63_9GAMM</name>
<gene>
    <name evidence="3" type="ORF">CXB77_04435</name>
</gene>